<keyword evidence="1" id="KW-0614">Plasmid</keyword>
<dbReference type="Proteomes" id="UP000663508">
    <property type="component" value="Plasmid pVL1_1"/>
</dbReference>
<gene>
    <name evidence="1" type="ORF">mvi_61580</name>
</gene>
<evidence type="ECO:0000313" key="1">
    <source>
        <dbReference type="EMBL" id="BCM87697.1"/>
    </source>
</evidence>
<protein>
    <submittedName>
        <fullName evidence="1">Uncharacterized protein</fullName>
    </submittedName>
</protein>
<dbReference type="RefSeq" id="WP_207183745.1">
    <property type="nucleotide sequence ID" value="NZ_AP024146.1"/>
</dbReference>
<name>A0A8H8X0M0_9HYPH</name>
<dbReference type="KEGG" id="mind:mvi_61580"/>
<dbReference type="AlphaFoldDB" id="A0A8H8X0M0"/>
<reference evidence="1" key="1">
    <citation type="submission" date="2020-11" db="EMBL/GenBank/DDBJ databases">
        <title>Complete genome sequence of a novel pathogenic Methylobacterium strain isolated from rice in Vietnam.</title>
        <authorList>
            <person name="Lai K."/>
            <person name="Okazaki S."/>
            <person name="Higashi K."/>
            <person name="Mori H."/>
            <person name="Toyoda A."/>
            <person name="Kurokawa K."/>
        </authorList>
    </citation>
    <scope>NUCLEOTIDE SEQUENCE</scope>
    <source>
        <strain evidence="1">VL1</strain>
        <plasmid evidence="1">pVL1_1</plasmid>
    </source>
</reference>
<dbReference type="EMBL" id="AP024146">
    <property type="protein sequence ID" value="BCM87697.1"/>
    <property type="molecule type" value="Genomic_DNA"/>
</dbReference>
<geneLocation type="plasmid" evidence="1 2">
    <name>pVL1_1</name>
</geneLocation>
<evidence type="ECO:0000313" key="2">
    <source>
        <dbReference type="Proteomes" id="UP000663508"/>
    </source>
</evidence>
<accession>A0A8H8X0M0</accession>
<proteinExistence type="predicted"/>
<sequence>MAARSAIWLDAPPGIRAPEPGDMVRLCSWGRVGGADDLVSALAGHEIVLTAHVPVPSAILQRCRWVRAVVGLGPEATGAVDWEWIRSTCLVVGRVETAGIDGVEAAVRAELVRIGQRLHALDAIGEGWEGT</sequence>
<organism evidence="1 2">
    <name type="scientific">Methylobacterium indicum</name>
    <dbReference type="NCBI Taxonomy" id="1775910"/>
    <lineage>
        <taxon>Bacteria</taxon>
        <taxon>Pseudomonadati</taxon>
        <taxon>Pseudomonadota</taxon>
        <taxon>Alphaproteobacteria</taxon>
        <taxon>Hyphomicrobiales</taxon>
        <taxon>Methylobacteriaceae</taxon>
        <taxon>Methylobacterium</taxon>
    </lineage>
</organism>